<name>D3ST88_NATMM</name>
<sequence>MGEADAIDRVQEPCTISSLTEELRDLGVEPGQTLLVHSSLSSLGWVAGDAQAVVEALQNAVTPDGTLVMPTHTSQYTDPSVWSNPPVPSDWVETIRTERPAFRPAATPTRGMGAIPECFRTYPGVVRSSHPIYSFAAWGSAADEIVADHPFDYGLGEESPLASVYERDGDVLMLGTDYSTNTSLHLAEYRADLDLGTSTTTVPVLEDGERVLRDTEELETSTDDFPEVGAAFEAQHDYREGAVGAATATLLEQPALVDFATEWFETNR</sequence>
<dbReference type="HOGENOM" id="CLU_060091_0_0_2"/>
<dbReference type="PaxDb" id="547559-Nmag_3405"/>
<dbReference type="RefSeq" id="WP_004267852.1">
    <property type="nucleotide sequence ID" value="NC_013922.1"/>
</dbReference>
<reference evidence="4 6" key="2">
    <citation type="journal article" date="2012" name="BMC Genomics">
        <title>A comparative genomics perspective on the genetic content of the alkaliphilic haloarchaeon Natrialba magadii ATCC 43099T.</title>
        <authorList>
            <person name="Siddaramappa S."/>
            <person name="Challacombe J.F."/>
            <person name="Decastro R.E."/>
            <person name="Pfeiffer F."/>
            <person name="Sastre D.E."/>
            <person name="Gimenez M.I."/>
            <person name="Paggi R.A."/>
            <person name="Detter J.C."/>
            <person name="Davenport K.W."/>
            <person name="Goodwin L.A."/>
            <person name="Kyrpides N."/>
            <person name="Tapia R."/>
            <person name="Pitluck S."/>
            <person name="Lucas S."/>
            <person name="Woyke T."/>
            <person name="Maupin-Furlow J.A."/>
        </authorList>
    </citation>
    <scope>NUCLEOTIDE SEQUENCE [LARGE SCALE GENOMIC DNA]</scope>
    <source>
        <strain evidence="4">ATCC 43099</strain>
        <strain evidence="6">ATCC 43099 / DSM 3394 / CCM 3739 / CIP 104546 / IAM 13178 / JCM 8861 / NBRC 102185 / NCIMB 2190 / MS3</strain>
    </source>
</reference>
<dbReference type="GeneID" id="8826271"/>
<dbReference type="Proteomes" id="UP000001879">
    <property type="component" value="Chromosome"/>
</dbReference>
<protein>
    <submittedName>
        <fullName evidence="4">Aminoglycoside N3'-acetyltransferase</fullName>
        <ecNumber evidence="4">2.3.1.81</ecNumber>
    </submittedName>
    <submittedName>
        <fullName evidence="5">Aminoglycoside N3-acetyltransferase</fullName>
    </submittedName>
</protein>
<dbReference type="PANTHER" id="PTHR11104">
    <property type="entry name" value="AMINOGLYCOSIDE N3-ACETYLTRANSFERASE"/>
    <property type="match status" value="1"/>
</dbReference>
<evidence type="ECO:0000313" key="6">
    <source>
        <dbReference type="Proteomes" id="UP000001879"/>
    </source>
</evidence>
<dbReference type="InterPro" id="IPR003679">
    <property type="entry name" value="Amioglycoside_AcTrfase"/>
</dbReference>
<dbReference type="KEGG" id="nmg:Nmag_3405"/>
<dbReference type="Proteomes" id="UP000011543">
    <property type="component" value="Unassembled WGS sequence"/>
</dbReference>
<dbReference type="EMBL" id="AOHS01000041">
    <property type="protein sequence ID" value="ELY28420.1"/>
    <property type="molecule type" value="Genomic_DNA"/>
</dbReference>
<dbReference type="SUPFAM" id="SSF110710">
    <property type="entry name" value="TTHA0583/YokD-like"/>
    <property type="match status" value="1"/>
</dbReference>
<evidence type="ECO:0000256" key="3">
    <source>
        <dbReference type="ARBA" id="ARBA00023315"/>
    </source>
</evidence>
<accession>D3ST88</accession>
<dbReference type="AlphaFoldDB" id="D3ST88"/>
<evidence type="ECO:0000313" key="7">
    <source>
        <dbReference type="Proteomes" id="UP000011543"/>
    </source>
</evidence>
<evidence type="ECO:0000256" key="1">
    <source>
        <dbReference type="ARBA" id="ARBA00006383"/>
    </source>
</evidence>
<dbReference type="eggNOG" id="arCOG06298">
    <property type="taxonomic scope" value="Archaea"/>
</dbReference>
<comment type="similarity">
    <text evidence="1">Belongs to the antibiotic N-acetyltransferase family.</text>
</comment>
<dbReference type="EMBL" id="CP001932">
    <property type="protein sequence ID" value="ADD06955.1"/>
    <property type="molecule type" value="Genomic_DNA"/>
</dbReference>
<evidence type="ECO:0000256" key="2">
    <source>
        <dbReference type="ARBA" id="ARBA00022679"/>
    </source>
</evidence>
<keyword evidence="2 4" id="KW-0808">Transferase</keyword>
<gene>
    <name evidence="4" type="primary">aacC</name>
    <name evidence="4" type="ordered locus">Nmag_3405</name>
    <name evidence="5" type="ORF">C500_13197</name>
</gene>
<dbReference type="GO" id="GO:0046677">
    <property type="term" value="P:response to antibiotic"/>
    <property type="evidence" value="ECO:0007669"/>
    <property type="project" value="InterPro"/>
</dbReference>
<dbReference type="OrthoDB" id="312635at2157"/>
<dbReference type="PANTHER" id="PTHR11104:SF0">
    <property type="entry name" value="SPBETA PROPHAGE-DERIVED AMINOGLYCOSIDE N(3')-ACETYLTRANSFERASE-LIKE PROTEIN YOKD"/>
    <property type="match status" value="1"/>
</dbReference>
<reference evidence="5 7" key="3">
    <citation type="journal article" date="2014" name="PLoS Genet.">
        <title>Phylogenetically driven sequencing of extremely halophilic archaea reveals strategies for static and dynamic osmo-response.</title>
        <authorList>
            <person name="Becker E.A."/>
            <person name="Seitzer P.M."/>
            <person name="Tritt A."/>
            <person name="Larsen D."/>
            <person name="Krusor M."/>
            <person name="Yao A.I."/>
            <person name="Wu D."/>
            <person name="Madern D."/>
            <person name="Eisen J.A."/>
            <person name="Darling A.E."/>
            <person name="Facciotti M.T."/>
        </authorList>
    </citation>
    <scope>NUCLEOTIDE SEQUENCE [LARGE SCALE GENOMIC DNA]</scope>
    <source>
        <strain evidence="7">ATCC 43099 / DSM 3394 / CCM 3739 / CIP 104546 / IAM 13178 / JCM 8861 / NBRC 102185 / NCIMB 2190 / MS3</strain>
        <strain evidence="5">MS-3</strain>
    </source>
</reference>
<proteinExistence type="inferred from homology"/>
<evidence type="ECO:0000313" key="5">
    <source>
        <dbReference type="EMBL" id="ELY28420.1"/>
    </source>
</evidence>
<reference evidence="4" key="4">
    <citation type="submission" date="2016-09" db="EMBL/GenBank/DDBJ databases">
        <authorList>
            <person name="Pfeiffer F."/>
        </authorList>
    </citation>
    <scope>NUCLEOTIDE SEQUENCE</scope>
    <source>
        <strain evidence="4">ATCC 43099</strain>
    </source>
</reference>
<dbReference type="Pfam" id="PF02522">
    <property type="entry name" value="Antibiotic_NAT"/>
    <property type="match status" value="1"/>
</dbReference>
<evidence type="ECO:0000313" key="4">
    <source>
        <dbReference type="EMBL" id="ADD06955.1"/>
    </source>
</evidence>
<dbReference type="GO" id="GO:0046353">
    <property type="term" value="F:aminoglycoside 3-N-acetyltransferase activity"/>
    <property type="evidence" value="ECO:0007669"/>
    <property type="project" value="UniProtKB-EC"/>
</dbReference>
<keyword evidence="6" id="KW-1185">Reference proteome</keyword>
<reference evidence="6" key="1">
    <citation type="submission" date="2010-02" db="EMBL/GenBank/DDBJ databases">
        <title>Complete sequence of chromosome of Natrialba magadii ATCC 43099.</title>
        <authorList>
            <consortium name="US DOE Joint Genome Institute"/>
            <person name="Lucas S."/>
            <person name="Copeland A."/>
            <person name="Lapidus A."/>
            <person name="Cheng J.-F."/>
            <person name="Bruce D."/>
            <person name="Goodwin L."/>
            <person name="Pitluck S."/>
            <person name="Davenport K."/>
            <person name="Saunders E."/>
            <person name="Detter J.C."/>
            <person name="Han C."/>
            <person name="Tapia R."/>
            <person name="Land M."/>
            <person name="Hauser L."/>
            <person name="Kyrpides N."/>
            <person name="Mikhailova N."/>
            <person name="De Castro R.E."/>
            <person name="Maupin-Furlow J.A."/>
            <person name="Woyke T."/>
        </authorList>
    </citation>
    <scope>NUCLEOTIDE SEQUENCE [LARGE SCALE GENOMIC DNA]</scope>
    <source>
        <strain evidence="6">ATCC 43099 / DSM 3394 / CCM 3739 / CIP 104546 / IAM 13178 / JCM 8861 / NBRC 102185 / NCIMB 2190 / MS3</strain>
    </source>
</reference>
<dbReference type="STRING" id="547559.Nmag_3405"/>
<dbReference type="EC" id="2.3.1.81" evidence="4"/>
<organism evidence="4 6">
    <name type="scientific">Natrialba magadii (strain ATCC 43099 / DSM 3394 / CCM 3739 / CIP 104546 / IAM 13178 / JCM 8861 / NBRC 102185 / NCIMB 2190 / MS3)</name>
    <name type="common">Natronobacterium magadii</name>
    <dbReference type="NCBI Taxonomy" id="547559"/>
    <lineage>
        <taxon>Archaea</taxon>
        <taxon>Methanobacteriati</taxon>
        <taxon>Methanobacteriota</taxon>
        <taxon>Stenosarchaea group</taxon>
        <taxon>Halobacteria</taxon>
        <taxon>Halobacteriales</taxon>
        <taxon>Natrialbaceae</taxon>
        <taxon>Natrialba</taxon>
    </lineage>
</organism>
<dbReference type="PATRIC" id="fig|547559.17.peg.2613"/>
<keyword evidence="3 4" id="KW-0012">Acyltransferase</keyword>
<dbReference type="InterPro" id="IPR028345">
    <property type="entry name" value="Antibiotic_NAT-like"/>
</dbReference>